<comment type="caution">
    <text evidence="4">The sequence shown here is derived from an EMBL/GenBank/DDBJ whole genome shotgun (WGS) entry which is preliminary data.</text>
</comment>
<dbReference type="InterPro" id="IPR023635">
    <property type="entry name" value="Peptide_deformylase"/>
</dbReference>
<proteinExistence type="inferred from homology"/>
<accession>A0A4R7KDL2</accession>
<reference evidence="4 5" key="1">
    <citation type="submission" date="2019-03" db="EMBL/GenBank/DDBJ databases">
        <title>Genomic Encyclopedia of Type Strains, Phase IV (KMG-IV): sequencing the most valuable type-strain genomes for metagenomic binning, comparative biology and taxonomic classification.</title>
        <authorList>
            <person name="Goeker M."/>
        </authorList>
    </citation>
    <scope>NUCLEOTIDE SEQUENCE [LARGE SCALE GENOMIC DNA]</scope>
    <source>
        <strain evidence="4 5">DSM 24455</strain>
    </source>
</reference>
<feature type="binding site" evidence="3">
    <location>
        <position position="91"/>
    </location>
    <ligand>
        <name>Fe cation</name>
        <dbReference type="ChEBI" id="CHEBI:24875"/>
    </ligand>
</feature>
<evidence type="ECO:0000256" key="3">
    <source>
        <dbReference type="HAMAP-Rule" id="MF_00163"/>
    </source>
</evidence>
<dbReference type="HAMAP" id="MF_00163">
    <property type="entry name" value="Pep_deformylase"/>
    <property type="match status" value="1"/>
</dbReference>
<dbReference type="EMBL" id="SOAZ01000023">
    <property type="protein sequence ID" value="TDT50949.1"/>
    <property type="molecule type" value="Genomic_DNA"/>
</dbReference>
<comment type="catalytic activity">
    <reaction evidence="3">
        <text>N-terminal N-formyl-L-methionyl-[peptide] + H2O = N-terminal L-methionyl-[peptide] + formate</text>
        <dbReference type="Rhea" id="RHEA:24420"/>
        <dbReference type="Rhea" id="RHEA-COMP:10639"/>
        <dbReference type="Rhea" id="RHEA-COMP:10640"/>
        <dbReference type="ChEBI" id="CHEBI:15377"/>
        <dbReference type="ChEBI" id="CHEBI:15740"/>
        <dbReference type="ChEBI" id="CHEBI:49298"/>
        <dbReference type="ChEBI" id="CHEBI:64731"/>
        <dbReference type="EC" id="3.5.1.88"/>
    </reaction>
</comment>
<dbReference type="AlphaFoldDB" id="A0A4R7KDL2"/>
<gene>
    <name evidence="3" type="primary">def</name>
    <name evidence="4" type="ORF">EDD71_12345</name>
</gene>
<dbReference type="NCBIfam" id="NF001159">
    <property type="entry name" value="PRK00150.1-3"/>
    <property type="match status" value="1"/>
</dbReference>
<dbReference type="OrthoDB" id="9784988at2"/>
<comment type="function">
    <text evidence="3">Removes the formyl group from the N-terminal Met of newly synthesized proteins. Requires at least a dipeptide for an efficient rate of reaction. N-terminal L-methionine is a prerequisite for activity but the enzyme has broad specificity at other positions.</text>
</comment>
<dbReference type="SUPFAM" id="SSF56420">
    <property type="entry name" value="Peptide deformylase"/>
    <property type="match status" value="1"/>
</dbReference>
<keyword evidence="3" id="KW-0378">Hydrolase</keyword>
<dbReference type="GO" id="GO:0042586">
    <property type="term" value="F:peptide deformylase activity"/>
    <property type="evidence" value="ECO:0007669"/>
    <property type="project" value="UniProtKB-UniRule"/>
</dbReference>
<comment type="cofactor">
    <cofactor evidence="3">
        <name>Fe(2+)</name>
        <dbReference type="ChEBI" id="CHEBI:29033"/>
    </cofactor>
    <text evidence="3">Binds 1 Fe(2+) ion.</text>
</comment>
<dbReference type="RefSeq" id="WP_133628937.1">
    <property type="nucleotide sequence ID" value="NZ_SOAZ01000023.1"/>
</dbReference>
<protein>
    <recommendedName>
        <fullName evidence="3">Peptide deformylase</fullName>
        <shortName evidence="3">PDF</shortName>
        <ecNumber evidence="3">3.5.1.88</ecNumber>
    </recommendedName>
    <alternativeName>
        <fullName evidence="3">Polypeptide deformylase</fullName>
    </alternativeName>
</protein>
<dbReference type="PANTHER" id="PTHR10458">
    <property type="entry name" value="PEPTIDE DEFORMYLASE"/>
    <property type="match status" value="1"/>
</dbReference>
<keyword evidence="3" id="KW-0479">Metal-binding</keyword>
<dbReference type="Pfam" id="PF01327">
    <property type="entry name" value="Pep_deformylase"/>
    <property type="match status" value="1"/>
</dbReference>
<keyword evidence="2 3" id="KW-0408">Iron</keyword>
<organism evidence="4 5">
    <name type="scientific">Fonticella tunisiensis</name>
    <dbReference type="NCBI Taxonomy" id="1096341"/>
    <lineage>
        <taxon>Bacteria</taxon>
        <taxon>Bacillati</taxon>
        <taxon>Bacillota</taxon>
        <taxon>Clostridia</taxon>
        <taxon>Eubacteriales</taxon>
        <taxon>Clostridiaceae</taxon>
        <taxon>Fonticella</taxon>
    </lineage>
</organism>
<dbReference type="GO" id="GO:0046872">
    <property type="term" value="F:metal ion binding"/>
    <property type="evidence" value="ECO:0007669"/>
    <property type="project" value="UniProtKB-KW"/>
</dbReference>
<dbReference type="Proteomes" id="UP000295325">
    <property type="component" value="Unassembled WGS sequence"/>
</dbReference>
<dbReference type="GO" id="GO:0006412">
    <property type="term" value="P:translation"/>
    <property type="evidence" value="ECO:0007669"/>
    <property type="project" value="UniProtKB-UniRule"/>
</dbReference>
<keyword evidence="3" id="KW-0648">Protein biosynthesis</keyword>
<evidence type="ECO:0000313" key="4">
    <source>
        <dbReference type="EMBL" id="TDT50949.1"/>
    </source>
</evidence>
<dbReference type="Gene3D" id="3.90.45.10">
    <property type="entry name" value="Peptide deformylase"/>
    <property type="match status" value="1"/>
</dbReference>
<comment type="similarity">
    <text evidence="1 3">Belongs to the polypeptide deformylase family.</text>
</comment>
<sequence length="156" mass="17528">MAVREIVQKGHPALKAVSEPVKRIDEEVLKLVQDLKDTLYSTDNGIGLAAPQIAVNKRVIFIDLRDETGPIVLINPQIVKSSGKQESEEGCLSYPGYYGFVERPSKVVVRGLNEKGQVVEYRASELLARALCHEIDHLDGIMFTDRAYKIYKEEEQ</sequence>
<dbReference type="EC" id="3.5.1.88" evidence="3"/>
<feature type="active site" evidence="3">
    <location>
        <position position="134"/>
    </location>
</feature>
<dbReference type="NCBIfam" id="TIGR00079">
    <property type="entry name" value="pept_deformyl"/>
    <property type="match status" value="1"/>
</dbReference>
<dbReference type="PIRSF" id="PIRSF004749">
    <property type="entry name" value="Pep_def"/>
    <property type="match status" value="1"/>
</dbReference>
<evidence type="ECO:0000313" key="5">
    <source>
        <dbReference type="Proteomes" id="UP000295325"/>
    </source>
</evidence>
<dbReference type="InterPro" id="IPR036821">
    <property type="entry name" value="Peptide_deformylase_sf"/>
</dbReference>
<evidence type="ECO:0000256" key="2">
    <source>
        <dbReference type="ARBA" id="ARBA00023004"/>
    </source>
</evidence>
<dbReference type="PRINTS" id="PR01576">
    <property type="entry name" value="PDEFORMYLASE"/>
</dbReference>
<dbReference type="CDD" id="cd00487">
    <property type="entry name" value="Pep_deformylase"/>
    <property type="match status" value="1"/>
</dbReference>
<name>A0A4R7KDL2_9CLOT</name>
<evidence type="ECO:0000256" key="1">
    <source>
        <dbReference type="ARBA" id="ARBA00010759"/>
    </source>
</evidence>
<dbReference type="PANTHER" id="PTHR10458:SF22">
    <property type="entry name" value="PEPTIDE DEFORMYLASE"/>
    <property type="match status" value="1"/>
</dbReference>
<feature type="binding site" evidence="3">
    <location>
        <position position="133"/>
    </location>
    <ligand>
        <name>Fe cation</name>
        <dbReference type="ChEBI" id="CHEBI:24875"/>
    </ligand>
</feature>
<feature type="binding site" evidence="3">
    <location>
        <position position="137"/>
    </location>
    <ligand>
        <name>Fe cation</name>
        <dbReference type="ChEBI" id="CHEBI:24875"/>
    </ligand>
</feature>
<keyword evidence="5" id="KW-1185">Reference proteome</keyword>